<organism evidence="3 4">
    <name type="scientific">Candidatus Thermofonsia Clade 1 bacterium</name>
    <dbReference type="NCBI Taxonomy" id="2364210"/>
    <lineage>
        <taxon>Bacteria</taxon>
        <taxon>Bacillati</taxon>
        <taxon>Chloroflexota</taxon>
        <taxon>Candidatus Thermofontia</taxon>
        <taxon>Candidatus Thermofonsia Clade 1</taxon>
    </lineage>
</organism>
<dbReference type="EMBL" id="PGTK01000009">
    <property type="protein sequence ID" value="PJF30482.1"/>
    <property type="molecule type" value="Genomic_DNA"/>
</dbReference>
<dbReference type="NCBIfam" id="TIGR01007">
    <property type="entry name" value="eps_fam"/>
    <property type="match status" value="1"/>
</dbReference>
<dbReference type="InterPro" id="IPR005702">
    <property type="entry name" value="Wzc-like_C"/>
</dbReference>
<dbReference type="Pfam" id="PF10609">
    <property type="entry name" value="ParA"/>
    <property type="match status" value="1"/>
</dbReference>
<evidence type="ECO:0000256" key="2">
    <source>
        <dbReference type="ARBA" id="ARBA00022840"/>
    </source>
</evidence>
<keyword evidence="2" id="KW-0067">ATP-binding</keyword>
<reference evidence="3 4" key="1">
    <citation type="submission" date="2017-11" db="EMBL/GenBank/DDBJ databases">
        <title>Evolution of Phototrophy in the Chloroflexi Phylum Driven by Horizontal Gene Transfer.</title>
        <authorList>
            <person name="Ward L.M."/>
            <person name="Hemp J."/>
            <person name="Shih P.M."/>
            <person name="Mcglynn S.E."/>
            <person name="Fischer W."/>
        </authorList>
    </citation>
    <scope>NUCLEOTIDE SEQUENCE [LARGE SCALE GENOMIC DNA]</scope>
    <source>
        <strain evidence="3">CP2_2F</strain>
    </source>
</reference>
<dbReference type="Proteomes" id="UP000228921">
    <property type="component" value="Unassembled WGS sequence"/>
</dbReference>
<dbReference type="AlphaFoldDB" id="A0A2M8NYW9"/>
<dbReference type="Gene3D" id="3.40.50.300">
    <property type="entry name" value="P-loop containing nucleotide triphosphate hydrolases"/>
    <property type="match status" value="1"/>
</dbReference>
<sequence>MTDLITLKDPRAPAAEAFRVLRTNIQFSALDQPIHTLLITSASADEGKGVAAANLAVTMAQGGSRVILVDADLRRPSQSALWKLSDDRGLTTAILENLQADALPLQSTVVEGLRVLTAGAPVPNPADLLGSKRMDSLIAALKAQADYVLFDAPPVLAAADAPLLATKLDAVLLVVEAGNTRRDHAQRAKEALVRVNARIIGVALTNAPRDSSLSTYGKV</sequence>
<gene>
    <name evidence="3" type="ORF">CUN51_07465</name>
</gene>
<dbReference type="InterPro" id="IPR027417">
    <property type="entry name" value="P-loop_NTPase"/>
</dbReference>
<dbReference type="InterPro" id="IPR050445">
    <property type="entry name" value="Bact_polysacc_biosynth/exp"/>
</dbReference>
<evidence type="ECO:0000313" key="4">
    <source>
        <dbReference type="Proteomes" id="UP000228921"/>
    </source>
</evidence>
<comment type="caution">
    <text evidence="3">The sequence shown here is derived from an EMBL/GenBank/DDBJ whole genome shotgun (WGS) entry which is preliminary data.</text>
</comment>
<dbReference type="PANTHER" id="PTHR32309:SF13">
    <property type="entry name" value="FERRIC ENTEROBACTIN TRANSPORT PROTEIN FEPE"/>
    <property type="match status" value="1"/>
</dbReference>
<dbReference type="GO" id="GO:0005524">
    <property type="term" value="F:ATP binding"/>
    <property type="evidence" value="ECO:0007669"/>
    <property type="project" value="UniProtKB-KW"/>
</dbReference>
<dbReference type="GO" id="GO:0005886">
    <property type="term" value="C:plasma membrane"/>
    <property type="evidence" value="ECO:0007669"/>
    <property type="project" value="TreeGrafter"/>
</dbReference>
<dbReference type="CDD" id="cd05387">
    <property type="entry name" value="BY-kinase"/>
    <property type="match status" value="1"/>
</dbReference>
<evidence type="ECO:0000313" key="3">
    <source>
        <dbReference type="EMBL" id="PJF30482.1"/>
    </source>
</evidence>
<proteinExistence type="predicted"/>
<dbReference type="PANTHER" id="PTHR32309">
    <property type="entry name" value="TYROSINE-PROTEIN KINASE"/>
    <property type="match status" value="1"/>
</dbReference>
<dbReference type="SUPFAM" id="SSF52540">
    <property type="entry name" value="P-loop containing nucleoside triphosphate hydrolases"/>
    <property type="match status" value="1"/>
</dbReference>
<evidence type="ECO:0000256" key="1">
    <source>
        <dbReference type="ARBA" id="ARBA00022741"/>
    </source>
</evidence>
<name>A0A2M8NYW9_9CHLR</name>
<dbReference type="GO" id="GO:0004713">
    <property type="term" value="F:protein tyrosine kinase activity"/>
    <property type="evidence" value="ECO:0007669"/>
    <property type="project" value="TreeGrafter"/>
</dbReference>
<dbReference type="InterPro" id="IPR033756">
    <property type="entry name" value="YlxH/NBP35"/>
</dbReference>
<keyword evidence="1" id="KW-0547">Nucleotide-binding</keyword>
<accession>A0A2M8NYW9</accession>
<protein>
    <submittedName>
        <fullName evidence="3">Capsular biosynthesis protein</fullName>
    </submittedName>
</protein>